<dbReference type="EC" id="2.1.1.319" evidence="1"/>
<dbReference type="GO" id="GO:0005634">
    <property type="term" value="C:nucleus"/>
    <property type="evidence" value="ECO:0007669"/>
    <property type="project" value="TreeGrafter"/>
</dbReference>
<feature type="region of interest" description="Disordered" evidence="7">
    <location>
        <begin position="112"/>
        <end position="186"/>
    </location>
</feature>
<organism evidence="9 10">
    <name type="scientific">Bifiguratus adelaidae</name>
    <dbReference type="NCBI Taxonomy" id="1938954"/>
    <lineage>
        <taxon>Eukaryota</taxon>
        <taxon>Fungi</taxon>
        <taxon>Fungi incertae sedis</taxon>
        <taxon>Mucoromycota</taxon>
        <taxon>Mucoromycotina</taxon>
        <taxon>Endogonomycetes</taxon>
        <taxon>Endogonales</taxon>
        <taxon>Endogonales incertae sedis</taxon>
        <taxon>Bifiguratus</taxon>
    </lineage>
</organism>
<sequence length="785" mass="88832">MSSTTSSTHQSEREQRDVVGHRGPEGPASSTVRFNFLRKTDLLDTMESDRGYDTDRWSVAATVDDADSVVSGHGKDTSSMSGDVHDHTYHFSVSTPDIATFGPATTFTSSDLGAGGLKDHRKDSIASMQGGVESTRKEREDRMRVEESEDYDSAQGSRSAVADCGDEEDRSRLGGSLMADDGDDRSTAEDFVDEANQINDDISAPSQPQPSFVMTKTYDELVEENELLKAQLRQMESFGKFVESDGPEDMKMASVADRDTPTESTPHPLIPKLNQLSNQLDSVVTALPSMHSSHALLLWRLLANRYFTILPFGPDYLILNKAYTEQIERFERTVGHETAAWYRKQTVQSLKNSPEDTRAWFSTVRAQTREEMNNLFAENPTAMERFNELLNVAEALSFELHEYNEDVRIRWEGVDESGSVAANGANTVEIHFITSPGNLILYVATTCTFLLHGIIADMEDLTSRDYYFDSYAHFGIHEEMLKDDVRTTSYRTAIYQNRHLFQDKIVLDVGCGTGILSMFAVKAGAKHVYGVDMSNIIHQAKQIVQDNNMSDKITLIQAKMEEVQLPVQEVDIIVSEWMGYFLLYESMLDTVIVARDRYLKKEGGLIFPDCATMYLAAIEDEDYKAEKFGYWDNVYGFNYSSLKNVVMKEPLVDYVEAKAVVTSPFALKTLDLYTVTKADLAFEVPFKMKAARDDFVHAFVSWFDICFLRCPRTVRFSTGPHAKRTHWKQTVFYIDETLAIKGGEWIDGVLRSKPSENNPRHLEIEIDYDFQGALHQTQERREYKL</sequence>
<evidence type="ECO:0000256" key="2">
    <source>
        <dbReference type="ARBA" id="ARBA00022603"/>
    </source>
</evidence>
<dbReference type="EMBL" id="MVBO01000002">
    <property type="protein sequence ID" value="OZJ06784.1"/>
    <property type="molecule type" value="Genomic_DNA"/>
</dbReference>
<evidence type="ECO:0000256" key="4">
    <source>
        <dbReference type="ARBA" id="ARBA00022691"/>
    </source>
</evidence>
<feature type="region of interest" description="Disordered" evidence="7">
    <location>
        <begin position="1"/>
        <end position="31"/>
    </location>
</feature>
<dbReference type="Pfam" id="PF22528">
    <property type="entry name" value="PRMT_C"/>
    <property type="match status" value="1"/>
</dbReference>
<dbReference type="InterPro" id="IPR055135">
    <property type="entry name" value="PRMT_dom"/>
</dbReference>
<feature type="compositionally biased region" description="Basic and acidic residues" evidence="7">
    <location>
        <begin position="10"/>
        <end position="24"/>
    </location>
</feature>
<evidence type="ECO:0000313" key="9">
    <source>
        <dbReference type="EMBL" id="OZJ06784.1"/>
    </source>
</evidence>
<evidence type="ECO:0000256" key="6">
    <source>
        <dbReference type="PROSITE-ProRule" id="PRU01015"/>
    </source>
</evidence>
<dbReference type="FunFam" id="2.70.160.11:FF:000001">
    <property type="entry name" value="Blast:Protein arginine N-methyltransferase 1"/>
    <property type="match status" value="1"/>
</dbReference>
<accession>A0A261Y8I8</accession>
<name>A0A261Y8I8_9FUNG</name>
<keyword evidence="4 6" id="KW-0949">S-adenosyl-L-methionine</keyword>
<reference evidence="9 10" key="1">
    <citation type="journal article" date="2017" name="Mycologia">
        <title>Bifiguratus adelaidae, gen. et sp. nov., a new member of Mucoromycotina in endophytic and soil-dwelling habitats.</title>
        <authorList>
            <person name="Torres-Cruz T.J."/>
            <person name="Billingsley Tobias T.L."/>
            <person name="Almatruk M."/>
            <person name="Hesse C."/>
            <person name="Kuske C.R."/>
            <person name="Desiro A."/>
            <person name="Benucci G.M."/>
            <person name="Bonito G."/>
            <person name="Stajich J.E."/>
            <person name="Dunlap C."/>
            <person name="Arnold A.E."/>
            <person name="Porras-Alfaro A."/>
        </authorList>
    </citation>
    <scope>NUCLEOTIDE SEQUENCE [LARGE SCALE GENOMIC DNA]</scope>
    <source>
        <strain evidence="9 10">AZ0501</strain>
    </source>
</reference>
<dbReference type="FunFam" id="3.40.50.150:FF:000003">
    <property type="entry name" value="Blast:Protein arginine N-methyltransferase 1"/>
    <property type="match status" value="1"/>
</dbReference>
<dbReference type="PROSITE" id="PS51678">
    <property type="entry name" value="SAM_MT_PRMT"/>
    <property type="match status" value="1"/>
</dbReference>
<feature type="domain" description="Protein arginine N-methyltransferase" evidence="8">
    <location>
        <begin position="610"/>
        <end position="772"/>
    </location>
</feature>
<comment type="catalytic activity">
    <reaction evidence="5">
        <text>L-arginyl-[protein] + S-adenosyl-L-methionine = N(omega)-methyl-L-arginyl-[protein] + S-adenosyl-L-homocysteine + H(+)</text>
        <dbReference type="Rhea" id="RHEA:48100"/>
        <dbReference type="Rhea" id="RHEA-COMP:10532"/>
        <dbReference type="Rhea" id="RHEA-COMP:11990"/>
        <dbReference type="ChEBI" id="CHEBI:15378"/>
        <dbReference type="ChEBI" id="CHEBI:29965"/>
        <dbReference type="ChEBI" id="CHEBI:57856"/>
        <dbReference type="ChEBI" id="CHEBI:59789"/>
        <dbReference type="ChEBI" id="CHEBI:65280"/>
    </reaction>
    <physiologicalReaction direction="left-to-right" evidence="5">
        <dbReference type="Rhea" id="RHEA:48101"/>
    </physiologicalReaction>
</comment>
<dbReference type="InterPro" id="IPR029063">
    <property type="entry name" value="SAM-dependent_MTases_sf"/>
</dbReference>
<keyword evidence="2 6" id="KW-0489">Methyltransferase</keyword>
<comment type="caution">
    <text evidence="9">The sequence shown here is derived from an EMBL/GenBank/DDBJ whole genome shotgun (WGS) entry which is preliminary data.</text>
</comment>
<evidence type="ECO:0000256" key="1">
    <source>
        <dbReference type="ARBA" id="ARBA00011925"/>
    </source>
</evidence>
<keyword evidence="10" id="KW-1185">Reference proteome</keyword>
<dbReference type="Proteomes" id="UP000242875">
    <property type="component" value="Unassembled WGS sequence"/>
</dbReference>
<gene>
    <name evidence="9" type="ORF">BZG36_00407</name>
</gene>
<dbReference type="SUPFAM" id="SSF53335">
    <property type="entry name" value="S-adenosyl-L-methionine-dependent methyltransferases"/>
    <property type="match status" value="1"/>
</dbReference>
<proteinExistence type="predicted"/>
<dbReference type="GO" id="GO:0032259">
    <property type="term" value="P:methylation"/>
    <property type="evidence" value="ECO:0007669"/>
    <property type="project" value="UniProtKB-KW"/>
</dbReference>
<feature type="compositionally biased region" description="Basic and acidic residues" evidence="7">
    <location>
        <begin position="134"/>
        <end position="146"/>
    </location>
</feature>
<dbReference type="PANTHER" id="PTHR11006:SF53">
    <property type="entry name" value="PROTEIN ARGININE N-METHYLTRANSFERASE 3"/>
    <property type="match status" value="1"/>
</dbReference>
<protein>
    <recommendedName>
        <fullName evidence="1">type I protein arginine methyltransferase</fullName>
        <ecNumber evidence="1">2.1.1.319</ecNumber>
    </recommendedName>
</protein>
<dbReference type="Gene3D" id="2.70.160.11">
    <property type="entry name" value="Hnrnp arginine n-methyltransferase1"/>
    <property type="match status" value="1"/>
</dbReference>
<dbReference type="AlphaFoldDB" id="A0A261Y8I8"/>
<evidence type="ECO:0000256" key="5">
    <source>
        <dbReference type="ARBA" id="ARBA00049303"/>
    </source>
</evidence>
<dbReference type="Pfam" id="PF06325">
    <property type="entry name" value="PrmA"/>
    <property type="match status" value="1"/>
</dbReference>
<dbReference type="PANTHER" id="PTHR11006">
    <property type="entry name" value="PROTEIN ARGININE N-METHYLTRANSFERASE"/>
    <property type="match status" value="1"/>
</dbReference>
<dbReference type="GO" id="GO:0042054">
    <property type="term" value="F:histone methyltransferase activity"/>
    <property type="evidence" value="ECO:0007669"/>
    <property type="project" value="TreeGrafter"/>
</dbReference>
<dbReference type="OrthoDB" id="7848332at2759"/>
<dbReference type="GO" id="GO:0035242">
    <property type="term" value="F:protein-arginine omega-N asymmetric methyltransferase activity"/>
    <property type="evidence" value="ECO:0007669"/>
    <property type="project" value="UniProtKB-EC"/>
</dbReference>
<evidence type="ECO:0000259" key="8">
    <source>
        <dbReference type="Pfam" id="PF22528"/>
    </source>
</evidence>
<dbReference type="InterPro" id="IPR025799">
    <property type="entry name" value="Arg_MeTrfase"/>
</dbReference>
<evidence type="ECO:0000256" key="3">
    <source>
        <dbReference type="ARBA" id="ARBA00022679"/>
    </source>
</evidence>
<evidence type="ECO:0000256" key="7">
    <source>
        <dbReference type="SAM" id="MobiDB-lite"/>
    </source>
</evidence>
<dbReference type="Gene3D" id="3.40.50.150">
    <property type="entry name" value="Vaccinia Virus protein VP39"/>
    <property type="match status" value="1"/>
</dbReference>
<dbReference type="CDD" id="cd02440">
    <property type="entry name" value="AdoMet_MTases"/>
    <property type="match status" value="1"/>
</dbReference>
<keyword evidence="3 6" id="KW-0808">Transferase</keyword>
<evidence type="ECO:0000313" key="10">
    <source>
        <dbReference type="Proteomes" id="UP000242875"/>
    </source>
</evidence>